<dbReference type="AlphaFoldDB" id="U1S4E9"/>
<reference evidence="2 3" key="1">
    <citation type="submission" date="2013-08" db="EMBL/GenBank/DDBJ databases">
        <authorList>
            <person name="Weinstock G."/>
            <person name="Sodergren E."/>
            <person name="Wylie T."/>
            <person name="Fulton L."/>
            <person name="Fulton R."/>
            <person name="Fronick C."/>
            <person name="O'Laughlin M."/>
            <person name="Godfrey J."/>
            <person name="Miner T."/>
            <person name="Herter B."/>
            <person name="Appelbaum E."/>
            <person name="Cordes M."/>
            <person name="Lek S."/>
            <person name="Wollam A."/>
            <person name="Pepin K.H."/>
            <person name="Palsikar V.B."/>
            <person name="Mitreva M."/>
            <person name="Wilson R.K."/>
        </authorList>
    </citation>
    <scope>NUCLEOTIDE SEQUENCE [LARGE SCALE GENOMIC DNA]</scope>
    <source>
        <strain evidence="2 3">F0542</strain>
    </source>
</reference>
<dbReference type="EMBL" id="AWSE01000016">
    <property type="protein sequence ID" value="ERH25532.1"/>
    <property type="molecule type" value="Genomic_DNA"/>
</dbReference>
<keyword evidence="3" id="KW-1185">Reference proteome</keyword>
<evidence type="ECO:0000256" key="1">
    <source>
        <dbReference type="SAM" id="MobiDB-lite"/>
    </source>
</evidence>
<dbReference type="HOGENOM" id="CLU_2217367_0_0_11"/>
<name>U1S4E9_9ACTO</name>
<dbReference type="Proteomes" id="UP000016536">
    <property type="component" value="Unassembled WGS sequence"/>
</dbReference>
<evidence type="ECO:0000313" key="2">
    <source>
        <dbReference type="EMBL" id="ERH25532.1"/>
    </source>
</evidence>
<proteinExistence type="predicted"/>
<sequence length="106" mass="11189">MPVILPGGQDPASWAEGQRQSVTTFDEEERMTGTNGSQVSAWYPRGNEVSGQPVVGDSSVTEQVHASLGEGVEDRSLQHGSGVGAVVHQRVDADLVDPFSLVLDGE</sequence>
<gene>
    <name evidence="2" type="ORF">HMPREF1979_00412</name>
</gene>
<protein>
    <submittedName>
        <fullName evidence="2">Uncharacterized protein</fullName>
    </submittedName>
</protein>
<accession>U1S4E9</accession>
<evidence type="ECO:0000313" key="3">
    <source>
        <dbReference type="Proteomes" id="UP000016536"/>
    </source>
</evidence>
<feature type="region of interest" description="Disordered" evidence="1">
    <location>
        <begin position="1"/>
        <end position="43"/>
    </location>
</feature>
<organism evidence="2 3">
    <name type="scientific">Actinomyces johnsonii F0542</name>
    <dbReference type="NCBI Taxonomy" id="1321818"/>
    <lineage>
        <taxon>Bacteria</taxon>
        <taxon>Bacillati</taxon>
        <taxon>Actinomycetota</taxon>
        <taxon>Actinomycetes</taxon>
        <taxon>Actinomycetales</taxon>
        <taxon>Actinomycetaceae</taxon>
        <taxon>Actinomyces</taxon>
    </lineage>
</organism>
<comment type="caution">
    <text evidence="2">The sequence shown here is derived from an EMBL/GenBank/DDBJ whole genome shotgun (WGS) entry which is preliminary data.</text>
</comment>